<dbReference type="SUPFAM" id="SSF47819">
    <property type="entry name" value="HRDC-like"/>
    <property type="match status" value="2"/>
</dbReference>
<keyword evidence="5 6" id="KW-0269">Exonuclease</keyword>
<evidence type="ECO:0000256" key="1">
    <source>
        <dbReference type="ARBA" id="ARBA00022490"/>
    </source>
</evidence>
<evidence type="ECO:0000313" key="8">
    <source>
        <dbReference type="EMBL" id="GLQ22033.1"/>
    </source>
</evidence>
<dbReference type="HAMAP" id="MF_01899">
    <property type="entry name" value="RNase_D"/>
    <property type="match status" value="1"/>
</dbReference>
<dbReference type="SMART" id="SM00474">
    <property type="entry name" value="35EXOc"/>
    <property type="match status" value="1"/>
</dbReference>
<keyword evidence="1 6" id="KW-0963">Cytoplasm</keyword>
<dbReference type="Gene3D" id="3.30.420.10">
    <property type="entry name" value="Ribonuclease H-like superfamily/Ribonuclease H"/>
    <property type="match status" value="1"/>
</dbReference>
<comment type="similarity">
    <text evidence="6">Belongs to the RNase D family.</text>
</comment>
<dbReference type="PROSITE" id="PS50967">
    <property type="entry name" value="HRDC"/>
    <property type="match status" value="1"/>
</dbReference>
<comment type="caution">
    <text evidence="8">The sequence shown here is derived from an EMBL/GenBank/DDBJ whole genome shotgun (WGS) entry which is preliminary data.</text>
</comment>
<dbReference type="InterPro" id="IPR006292">
    <property type="entry name" value="RNase_D"/>
</dbReference>
<evidence type="ECO:0000256" key="4">
    <source>
        <dbReference type="ARBA" id="ARBA00022801"/>
    </source>
</evidence>
<comment type="subcellular location">
    <subcellularLocation>
        <location evidence="6">Cytoplasm</location>
    </subcellularLocation>
</comment>
<feature type="domain" description="HRDC" evidence="7">
    <location>
        <begin position="180"/>
        <end position="261"/>
    </location>
</feature>
<dbReference type="InterPro" id="IPR002562">
    <property type="entry name" value="3'-5'_exonuclease_dom"/>
</dbReference>
<dbReference type="NCBIfam" id="TIGR01388">
    <property type="entry name" value="rnd"/>
    <property type="match status" value="1"/>
</dbReference>
<dbReference type="CDD" id="cd06142">
    <property type="entry name" value="RNaseD_exo"/>
    <property type="match status" value="1"/>
</dbReference>
<dbReference type="Gene3D" id="1.10.150.80">
    <property type="entry name" value="HRDC domain"/>
    <property type="match status" value="1"/>
</dbReference>
<evidence type="ECO:0000256" key="6">
    <source>
        <dbReference type="HAMAP-Rule" id="MF_01899"/>
    </source>
</evidence>
<dbReference type="InterPro" id="IPR010997">
    <property type="entry name" value="HRDC-like_sf"/>
</dbReference>
<dbReference type="EC" id="3.1.13.5" evidence="6"/>
<comment type="cofactor">
    <cofactor evidence="6">
        <name>a divalent metal cation</name>
        <dbReference type="ChEBI" id="CHEBI:60240"/>
    </cofactor>
</comment>
<evidence type="ECO:0000259" key="7">
    <source>
        <dbReference type="PROSITE" id="PS50967"/>
    </source>
</evidence>
<dbReference type="InterPro" id="IPR002121">
    <property type="entry name" value="HRDC_dom"/>
</dbReference>
<dbReference type="InterPro" id="IPR012337">
    <property type="entry name" value="RNaseH-like_sf"/>
</dbReference>
<keyword evidence="3 6" id="KW-0540">Nuclease</keyword>
<protein>
    <recommendedName>
        <fullName evidence="6">Ribonuclease D</fullName>
        <shortName evidence="6">RNase D</shortName>
        <ecNumber evidence="6">3.1.13.5</ecNumber>
    </recommendedName>
</protein>
<evidence type="ECO:0000256" key="5">
    <source>
        <dbReference type="ARBA" id="ARBA00022839"/>
    </source>
</evidence>
<comment type="catalytic activity">
    <reaction evidence="6">
        <text>Exonucleolytic cleavage that removes extra residues from the 3'-terminus of tRNA to produce 5'-mononucleotides.</text>
        <dbReference type="EC" id="3.1.13.5"/>
    </reaction>
</comment>
<gene>
    <name evidence="6 8" type="primary">rnd</name>
    <name evidence="8" type="ORF">GCM10007854_29880</name>
</gene>
<dbReference type="InterPro" id="IPR036397">
    <property type="entry name" value="RNaseH_sf"/>
</dbReference>
<reference evidence="8" key="2">
    <citation type="submission" date="2023-01" db="EMBL/GenBank/DDBJ databases">
        <title>Draft genome sequence of Algimonas porphyrae strain NBRC 108216.</title>
        <authorList>
            <person name="Sun Q."/>
            <person name="Mori K."/>
        </authorList>
    </citation>
    <scope>NUCLEOTIDE SEQUENCE</scope>
    <source>
        <strain evidence="8">NBRC 108216</strain>
    </source>
</reference>
<dbReference type="PANTHER" id="PTHR47649">
    <property type="entry name" value="RIBONUCLEASE D"/>
    <property type="match status" value="1"/>
</dbReference>
<keyword evidence="4 6" id="KW-0378">Hydrolase</keyword>
<keyword evidence="2 6" id="KW-0819">tRNA processing</keyword>
<dbReference type="SUPFAM" id="SSF53098">
    <property type="entry name" value="Ribonuclease H-like"/>
    <property type="match status" value="1"/>
</dbReference>
<dbReference type="Pfam" id="PF00570">
    <property type="entry name" value="HRDC"/>
    <property type="match status" value="1"/>
</dbReference>
<evidence type="ECO:0000313" key="9">
    <source>
        <dbReference type="Proteomes" id="UP001161390"/>
    </source>
</evidence>
<dbReference type="InterPro" id="IPR051086">
    <property type="entry name" value="RNase_D-like"/>
</dbReference>
<accession>A0ABQ5V3K3</accession>
<evidence type="ECO:0000256" key="2">
    <source>
        <dbReference type="ARBA" id="ARBA00022694"/>
    </source>
</evidence>
<dbReference type="PANTHER" id="PTHR47649:SF1">
    <property type="entry name" value="RIBONUCLEASE D"/>
    <property type="match status" value="1"/>
</dbReference>
<keyword evidence="9" id="KW-1185">Reference proteome</keyword>
<dbReference type="Proteomes" id="UP001161390">
    <property type="component" value="Unassembled WGS sequence"/>
</dbReference>
<dbReference type="InterPro" id="IPR044876">
    <property type="entry name" value="HRDC_dom_sf"/>
</dbReference>
<proteinExistence type="inferred from homology"/>
<dbReference type="SMART" id="SM00341">
    <property type="entry name" value="HRDC"/>
    <property type="match status" value="1"/>
</dbReference>
<name>A0ABQ5V3K3_9PROT</name>
<evidence type="ECO:0000256" key="3">
    <source>
        <dbReference type="ARBA" id="ARBA00022722"/>
    </source>
</evidence>
<dbReference type="Pfam" id="PF01612">
    <property type="entry name" value="DNA_pol_A_exo1"/>
    <property type="match status" value="1"/>
</dbReference>
<sequence>MRETTFYSILCLIQMATPDDEVIIDPLADGIDLSPFVDLLMDAELVKVMHAARQDMEIFYELCDHHVPGPIFDTQVAAMAAGFGDSVGYGGLVKGRLGISLDKGARFTDWSRRPLSDKQLAYALADVTHLRDLFPPLVDELEDSGRLPWVMEEMAPQMDEALYAFDPEDAWQRLKIRNPRKPYLAALRAAAAWREEQAIERDVPRRRVLKDDAIYDLATQKPRTLDALGKLRGIPRGFERSKAAKSLIARINTALDNADDYAPHVPKPMAMPPNLGPRIEMLKTLLRLRTEVHGIAPRLVANARDIDQLAAFADKADVAALKGWRREVFGEDALALLRGDIGLRLDGEHVVADRF</sequence>
<organism evidence="8 9">
    <name type="scientific">Algimonas porphyrae</name>
    <dbReference type="NCBI Taxonomy" id="1128113"/>
    <lineage>
        <taxon>Bacteria</taxon>
        <taxon>Pseudomonadati</taxon>
        <taxon>Pseudomonadota</taxon>
        <taxon>Alphaproteobacteria</taxon>
        <taxon>Maricaulales</taxon>
        <taxon>Robiginitomaculaceae</taxon>
        <taxon>Algimonas</taxon>
    </lineage>
</organism>
<comment type="function">
    <text evidence="6">Exonuclease involved in the 3' processing of various precursor tRNAs. Initiates hydrolysis at the 3'-terminus of an RNA molecule and releases 5'-mononucleotides.</text>
</comment>
<reference evidence="8" key="1">
    <citation type="journal article" date="2014" name="Int. J. Syst. Evol. Microbiol.">
        <title>Complete genome of a new Firmicutes species belonging to the dominant human colonic microbiota ('Ruminococcus bicirculans') reveals two chromosomes and a selective capacity to utilize plant glucans.</title>
        <authorList>
            <consortium name="NISC Comparative Sequencing Program"/>
            <person name="Wegmann U."/>
            <person name="Louis P."/>
            <person name="Goesmann A."/>
            <person name="Henrissat B."/>
            <person name="Duncan S.H."/>
            <person name="Flint H.J."/>
        </authorList>
    </citation>
    <scope>NUCLEOTIDE SEQUENCE</scope>
    <source>
        <strain evidence="8">NBRC 108216</strain>
    </source>
</reference>
<dbReference type="EMBL" id="BSNJ01000009">
    <property type="protein sequence ID" value="GLQ22033.1"/>
    <property type="molecule type" value="Genomic_DNA"/>
</dbReference>